<feature type="non-terminal residue" evidence="2">
    <location>
        <position position="60"/>
    </location>
</feature>
<proteinExistence type="predicted"/>
<sequence>IRMHPIKRLISIEIDDWRGNKALELGADFFINPETHNVKTEIMRLTNDEGADVIIDAVGI</sequence>
<dbReference type="AlphaFoldDB" id="X1FCX0"/>
<gene>
    <name evidence="2" type="ORF">S01H4_66812</name>
</gene>
<feature type="non-terminal residue" evidence="2">
    <location>
        <position position="1"/>
    </location>
</feature>
<feature type="domain" description="Alcohol dehydrogenase-like C-terminal" evidence="1">
    <location>
        <begin position="9"/>
        <end position="59"/>
    </location>
</feature>
<name>X1FCX0_9ZZZZ</name>
<protein>
    <recommendedName>
        <fullName evidence="1">Alcohol dehydrogenase-like C-terminal domain-containing protein</fullName>
    </recommendedName>
</protein>
<dbReference type="Gene3D" id="3.40.50.720">
    <property type="entry name" value="NAD(P)-binding Rossmann-like Domain"/>
    <property type="match status" value="1"/>
</dbReference>
<reference evidence="2" key="1">
    <citation type="journal article" date="2014" name="Front. Microbiol.">
        <title>High frequency of phylogenetically diverse reductive dehalogenase-homologous genes in deep subseafloor sedimentary metagenomes.</title>
        <authorList>
            <person name="Kawai M."/>
            <person name="Futagami T."/>
            <person name="Toyoda A."/>
            <person name="Takaki Y."/>
            <person name="Nishi S."/>
            <person name="Hori S."/>
            <person name="Arai W."/>
            <person name="Tsubouchi T."/>
            <person name="Morono Y."/>
            <person name="Uchiyama I."/>
            <person name="Ito T."/>
            <person name="Fujiyama A."/>
            <person name="Inagaki F."/>
            <person name="Takami H."/>
        </authorList>
    </citation>
    <scope>NUCLEOTIDE SEQUENCE</scope>
    <source>
        <strain evidence="2">Expedition CK06-06</strain>
    </source>
</reference>
<dbReference type="InterPro" id="IPR013149">
    <property type="entry name" value="ADH-like_C"/>
</dbReference>
<comment type="caution">
    <text evidence="2">The sequence shown here is derived from an EMBL/GenBank/DDBJ whole genome shotgun (WGS) entry which is preliminary data.</text>
</comment>
<dbReference type="EMBL" id="BART01041591">
    <property type="protein sequence ID" value="GAH27264.1"/>
    <property type="molecule type" value="Genomic_DNA"/>
</dbReference>
<evidence type="ECO:0000259" key="1">
    <source>
        <dbReference type="Pfam" id="PF00107"/>
    </source>
</evidence>
<dbReference type="InterPro" id="IPR036291">
    <property type="entry name" value="NAD(P)-bd_dom_sf"/>
</dbReference>
<evidence type="ECO:0000313" key="2">
    <source>
        <dbReference type="EMBL" id="GAH27264.1"/>
    </source>
</evidence>
<dbReference type="SUPFAM" id="SSF51735">
    <property type="entry name" value="NAD(P)-binding Rossmann-fold domains"/>
    <property type="match status" value="1"/>
</dbReference>
<organism evidence="2">
    <name type="scientific">marine sediment metagenome</name>
    <dbReference type="NCBI Taxonomy" id="412755"/>
    <lineage>
        <taxon>unclassified sequences</taxon>
        <taxon>metagenomes</taxon>
        <taxon>ecological metagenomes</taxon>
    </lineage>
</organism>
<accession>X1FCX0</accession>
<dbReference type="Pfam" id="PF00107">
    <property type="entry name" value="ADH_zinc_N"/>
    <property type="match status" value="1"/>
</dbReference>